<organism evidence="2 4">
    <name type="scientific">Taenia crassiceps</name>
    <dbReference type="NCBI Taxonomy" id="6207"/>
    <lineage>
        <taxon>Eukaryota</taxon>
        <taxon>Metazoa</taxon>
        <taxon>Spiralia</taxon>
        <taxon>Lophotrochozoa</taxon>
        <taxon>Platyhelminthes</taxon>
        <taxon>Cestoda</taxon>
        <taxon>Eucestoda</taxon>
        <taxon>Cyclophyllidea</taxon>
        <taxon>Taeniidae</taxon>
        <taxon>Taenia</taxon>
    </lineage>
</organism>
<dbReference type="Proteomes" id="UP001651158">
    <property type="component" value="Unassembled WGS sequence"/>
</dbReference>
<evidence type="ECO:0000256" key="1">
    <source>
        <dbReference type="SAM" id="MobiDB-lite"/>
    </source>
</evidence>
<reference evidence="2" key="2">
    <citation type="submission" date="2024-12" db="EMBL/GenBank/DDBJ databases">
        <authorList>
            <person name="Estrada K."/>
            <person name="Bobes R.J."/>
            <person name="Sanchez-Flores A."/>
            <person name="Laclette J.P."/>
        </authorList>
    </citation>
    <scope>NUCLEOTIDE SEQUENCE</scope>
    <source>
        <strain evidence="2">WFUcys</strain>
        <tissue evidence="2">Peritoneal cavity of infected mice</tissue>
    </source>
</reference>
<dbReference type="EMBL" id="JAKROA010000005">
    <property type="protein sequence ID" value="KAL5106585.1"/>
    <property type="molecule type" value="Genomic_DNA"/>
</dbReference>
<proteinExistence type="predicted"/>
<gene>
    <name evidence="2" type="ORF">TcWFU_001428</name>
    <name evidence="3" type="ORF">TcWFU_008473</name>
</gene>
<dbReference type="EMBL" id="JAKROA010000005">
    <property type="protein sequence ID" value="KAL5107068.1"/>
    <property type="molecule type" value="Genomic_DNA"/>
</dbReference>
<feature type="region of interest" description="Disordered" evidence="1">
    <location>
        <begin position="1"/>
        <end position="38"/>
    </location>
</feature>
<keyword evidence="4" id="KW-1185">Reference proteome</keyword>
<accession>A0ABR4QAW4</accession>
<sequence length="133" mass="14562">MPGIERTRRVDSQSVFSPGQLKEDSRATSLQPLERQSAVQKDDMNIACHLMYFGSLSLAPPPSLPLSLSPPTSASLSVSPCLEKTFALWKLLPSWLCPDNSFSSAPDQRFLNTRSLFSSRSCDWSTPAACDAP</sequence>
<evidence type="ECO:0000313" key="3">
    <source>
        <dbReference type="EMBL" id="KAL5107068.1"/>
    </source>
</evidence>
<protein>
    <submittedName>
        <fullName evidence="2">Uncharacterized protein</fullName>
    </submittedName>
</protein>
<evidence type="ECO:0000313" key="2">
    <source>
        <dbReference type="EMBL" id="KAL5106585.1"/>
    </source>
</evidence>
<name>A0ABR4QAW4_9CEST</name>
<feature type="compositionally biased region" description="Basic and acidic residues" evidence="1">
    <location>
        <begin position="1"/>
        <end position="11"/>
    </location>
</feature>
<reference evidence="2 4" key="1">
    <citation type="journal article" date="2022" name="Front. Cell. Infect. Microbiol.">
        <title>The Genomes of Two Strains of Taenia crassiceps the Animal Model for the Study of Human Cysticercosis.</title>
        <authorList>
            <person name="Bobes R.J."/>
            <person name="Estrada K."/>
            <person name="Rios-Valencia D.G."/>
            <person name="Calderon-Gallegos A."/>
            <person name="de la Torre P."/>
            <person name="Carrero J.C."/>
            <person name="Sanchez-Flores A."/>
            <person name="Laclette J.P."/>
        </authorList>
    </citation>
    <scope>NUCLEOTIDE SEQUENCE [LARGE SCALE GENOMIC DNA]</scope>
    <source>
        <strain evidence="2">WFUcys</strain>
    </source>
</reference>
<evidence type="ECO:0000313" key="4">
    <source>
        <dbReference type="Proteomes" id="UP001651158"/>
    </source>
</evidence>
<comment type="caution">
    <text evidence="2">The sequence shown here is derived from an EMBL/GenBank/DDBJ whole genome shotgun (WGS) entry which is preliminary data.</text>
</comment>